<name>A0A401SWU6_CHIPU</name>
<dbReference type="EMBL" id="BEZZ01000637">
    <property type="protein sequence ID" value="GCC34865.1"/>
    <property type="molecule type" value="Genomic_DNA"/>
</dbReference>
<feature type="region of interest" description="Disordered" evidence="1">
    <location>
        <begin position="94"/>
        <end position="123"/>
    </location>
</feature>
<evidence type="ECO:0000313" key="3">
    <source>
        <dbReference type="EMBL" id="GCC34865.1"/>
    </source>
</evidence>
<sequence length="169" mass="18275">MGDGEERGAMVPAALLLLLLLLLLTAEPELQLQRRPRHSAVPHKELEPRAAVSSSPPQPRPVLCNRHRRSRAHLNLRSRTNHRSLQSELALWPAGQGAPRGRGEGRDWGRGREPGAGGQGPGAGACLAKDEMETLCISEAAVALVQACIRAVLLRDYKSHRVCGKEAAI</sequence>
<feature type="compositionally biased region" description="Basic residues" evidence="1">
    <location>
        <begin position="65"/>
        <end position="81"/>
    </location>
</feature>
<evidence type="ECO:0000256" key="1">
    <source>
        <dbReference type="SAM" id="MobiDB-lite"/>
    </source>
</evidence>
<feature type="region of interest" description="Disordered" evidence="1">
    <location>
        <begin position="34"/>
        <end position="81"/>
    </location>
</feature>
<feature type="compositionally biased region" description="Gly residues" evidence="1">
    <location>
        <begin position="114"/>
        <end position="123"/>
    </location>
</feature>
<proteinExistence type="predicted"/>
<comment type="caution">
    <text evidence="3">The sequence shown here is derived from an EMBL/GenBank/DDBJ whole genome shotgun (WGS) entry which is preliminary data.</text>
</comment>
<feature type="signal peptide" evidence="2">
    <location>
        <begin position="1"/>
        <end position="26"/>
    </location>
</feature>
<keyword evidence="4" id="KW-1185">Reference proteome</keyword>
<protein>
    <submittedName>
        <fullName evidence="3">Uncharacterized protein</fullName>
    </submittedName>
</protein>
<feature type="chain" id="PRO_5019560000" evidence="2">
    <location>
        <begin position="27"/>
        <end position="169"/>
    </location>
</feature>
<evidence type="ECO:0000256" key="2">
    <source>
        <dbReference type="SAM" id="SignalP"/>
    </source>
</evidence>
<feature type="compositionally biased region" description="Basic and acidic residues" evidence="1">
    <location>
        <begin position="101"/>
        <end position="113"/>
    </location>
</feature>
<dbReference type="AlphaFoldDB" id="A0A401SWU6"/>
<reference evidence="3 4" key="1">
    <citation type="journal article" date="2018" name="Nat. Ecol. Evol.">
        <title>Shark genomes provide insights into elasmobranch evolution and the origin of vertebrates.</title>
        <authorList>
            <person name="Hara Y"/>
            <person name="Yamaguchi K"/>
            <person name="Onimaru K"/>
            <person name="Kadota M"/>
            <person name="Koyanagi M"/>
            <person name="Keeley SD"/>
            <person name="Tatsumi K"/>
            <person name="Tanaka K"/>
            <person name="Motone F"/>
            <person name="Kageyama Y"/>
            <person name="Nozu R"/>
            <person name="Adachi N"/>
            <person name="Nishimura O"/>
            <person name="Nakagawa R"/>
            <person name="Tanegashima C"/>
            <person name="Kiyatake I"/>
            <person name="Matsumoto R"/>
            <person name="Murakumo K"/>
            <person name="Nishida K"/>
            <person name="Terakita A"/>
            <person name="Kuratani S"/>
            <person name="Sato K"/>
            <person name="Hyodo S Kuraku.S."/>
        </authorList>
    </citation>
    <scope>NUCLEOTIDE SEQUENCE [LARGE SCALE GENOMIC DNA]</scope>
</reference>
<dbReference type="Proteomes" id="UP000287033">
    <property type="component" value="Unassembled WGS sequence"/>
</dbReference>
<gene>
    <name evidence="3" type="ORF">chiPu_0013342</name>
</gene>
<evidence type="ECO:0000313" key="4">
    <source>
        <dbReference type="Proteomes" id="UP000287033"/>
    </source>
</evidence>
<keyword evidence="2" id="KW-0732">Signal</keyword>
<organism evidence="3 4">
    <name type="scientific">Chiloscyllium punctatum</name>
    <name type="common">Brownbanded bambooshark</name>
    <name type="synonym">Hemiscyllium punctatum</name>
    <dbReference type="NCBI Taxonomy" id="137246"/>
    <lineage>
        <taxon>Eukaryota</taxon>
        <taxon>Metazoa</taxon>
        <taxon>Chordata</taxon>
        <taxon>Craniata</taxon>
        <taxon>Vertebrata</taxon>
        <taxon>Chondrichthyes</taxon>
        <taxon>Elasmobranchii</taxon>
        <taxon>Galeomorphii</taxon>
        <taxon>Galeoidea</taxon>
        <taxon>Orectolobiformes</taxon>
        <taxon>Hemiscylliidae</taxon>
        <taxon>Chiloscyllium</taxon>
    </lineage>
</organism>
<accession>A0A401SWU6</accession>